<name>A0A914YVE2_9BILA</name>
<dbReference type="Proteomes" id="UP000887577">
    <property type="component" value="Unplaced"/>
</dbReference>
<protein>
    <submittedName>
        <fullName evidence="3">DUF19 domain-containing protein</fullName>
    </submittedName>
</protein>
<accession>A0A914YVE2</accession>
<organism evidence="2 3">
    <name type="scientific">Panagrolaimus superbus</name>
    <dbReference type="NCBI Taxonomy" id="310955"/>
    <lineage>
        <taxon>Eukaryota</taxon>
        <taxon>Metazoa</taxon>
        <taxon>Ecdysozoa</taxon>
        <taxon>Nematoda</taxon>
        <taxon>Chromadorea</taxon>
        <taxon>Rhabditida</taxon>
        <taxon>Tylenchina</taxon>
        <taxon>Panagrolaimomorpha</taxon>
        <taxon>Panagrolaimoidea</taxon>
        <taxon>Panagrolaimidae</taxon>
        <taxon>Panagrolaimus</taxon>
    </lineage>
</organism>
<keyword evidence="1" id="KW-0732">Signal</keyword>
<feature type="chain" id="PRO_5037207610" evidence="1">
    <location>
        <begin position="20"/>
        <end position="152"/>
    </location>
</feature>
<keyword evidence="2" id="KW-1185">Reference proteome</keyword>
<evidence type="ECO:0000313" key="2">
    <source>
        <dbReference type="Proteomes" id="UP000887577"/>
    </source>
</evidence>
<proteinExistence type="predicted"/>
<sequence length="152" mass="17517">MKFLFAVIFVLLTFNDALSQCDSRGITGLKQCYNNMLKSLDVQFSKNLTEMLNYPKLQALDQPTFCKLYGEKTKCLGDYENNCVNVLAFSKAFEINARQSMEFLLMEYFSQYMCKSGNFHGINEQCKDKEYVQYVSSGLRYTTQKVVPFCGV</sequence>
<dbReference type="WBParaSite" id="PSU_v2.g4107.t1">
    <property type="protein sequence ID" value="PSU_v2.g4107.t1"/>
    <property type="gene ID" value="PSU_v2.g4107"/>
</dbReference>
<feature type="signal peptide" evidence="1">
    <location>
        <begin position="1"/>
        <end position="19"/>
    </location>
</feature>
<evidence type="ECO:0000256" key="1">
    <source>
        <dbReference type="SAM" id="SignalP"/>
    </source>
</evidence>
<reference evidence="3" key="1">
    <citation type="submission" date="2022-11" db="UniProtKB">
        <authorList>
            <consortium name="WormBaseParasite"/>
        </authorList>
    </citation>
    <scope>IDENTIFICATION</scope>
</reference>
<dbReference type="AlphaFoldDB" id="A0A914YVE2"/>
<evidence type="ECO:0000313" key="3">
    <source>
        <dbReference type="WBParaSite" id="PSU_v2.g4107.t1"/>
    </source>
</evidence>